<protein>
    <submittedName>
        <fullName evidence="2">Uncharacterized protein</fullName>
    </submittedName>
</protein>
<feature type="compositionally biased region" description="Polar residues" evidence="1">
    <location>
        <begin position="274"/>
        <end position="290"/>
    </location>
</feature>
<organism evidence="2 3">
    <name type="scientific">Burkholderia latens</name>
    <dbReference type="NCBI Taxonomy" id="488446"/>
    <lineage>
        <taxon>Bacteria</taxon>
        <taxon>Pseudomonadati</taxon>
        <taxon>Pseudomonadota</taxon>
        <taxon>Betaproteobacteria</taxon>
        <taxon>Burkholderiales</taxon>
        <taxon>Burkholderiaceae</taxon>
        <taxon>Burkholderia</taxon>
        <taxon>Burkholderia cepacia complex</taxon>
    </lineage>
</organism>
<evidence type="ECO:0000313" key="2">
    <source>
        <dbReference type="EMBL" id="VWB32847.1"/>
    </source>
</evidence>
<evidence type="ECO:0000313" key="3">
    <source>
        <dbReference type="Proteomes" id="UP000494222"/>
    </source>
</evidence>
<feature type="region of interest" description="Disordered" evidence="1">
    <location>
        <begin position="176"/>
        <end position="225"/>
    </location>
</feature>
<feature type="compositionally biased region" description="Low complexity" evidence="1">
    <location>
        <begin position="184"/>
        <end position="195"/>
    </location>
</feature>
<feature type="compositionally biased region" description="Polar residues" evidence="1">
    <location>
        <begin position="27"/>
        <end position="45"/>
    </location>
</feature>
<dbReference type="Proteomes" id="UP000494222">
    <property type="component" value="Unassembled WGS sequence"/>
</dbReference>
<dbReference type="AlphaFoldDB" id="A0A6P2IVD5"/>
<reference evidence="2 3" key="1">
    <citation type="submission" date="2019-09" db="EMBL/GenBank/DDBJ databases">
        <authorList>
            <person name="Depoorter E."/>
        </authorList>
    </citation>
    <scope>NUCLEOTIDE SEQUENCE [LARGE SCALE GENOMIC DNA]</scope>
    <source>
        <strain evidence="2">LMG 24064</strain>
    </source>
</reference>
<feature type="compositionally biased region" description="Polar residues" evidence="1">
    <location>
        <begin position="121"/>
        <end position="133"/>
    </location>
</feature>
<accession>A0A6P2IVD5</accession>
<feature type="region of interest" description="Disordered" evidence="1">
    <location>
        <begin position="1"/>
        <end position="49"/>
    </location>
</feature>
<sequence length="298" mass="29290">MIASDRPPPINAAAASVTEPISGHVDNANSVTSPAPCVTPSTSGPASGLRTTLCIATPLTASSAPASSAHSSRGMRRSISIRASASWPDSAADQRAGDSHSGPADTPTNTASTPAATNSAVRSGQPSRSSQPTIRVEPLPAARSACACSTPDHAAPRRIIASISGVPTSAIATPVDSVASRPDASTALSVTSTSAPPVSADSGTSTPSRAARAPRTWRSRFGATRPTYDSGPAMLTATLVNATATIVAASRVASTRTPAAAAASSPSASGFSGRITNGNATSGTTSQRAASASPVAPG</sequence>
<feature type="compositionally biased region" description="Low complexity" evidence="1">
    <location>
        <begin position="253"/>
        <end position="269"/>
    </location>
</feature>
<feature type="compositionally biased region" description="Low complexity" evidence="1">
    <location>
        <begin position="61"/>
        <end position="86"/>
    </location>
</feature>
<proteinExistence type="predicted"/>
<gene>
    <name evidence="2" type="ORF">BLA24064_01399</name>
</gene>
<name>A0A6P2IVD5_9BURK</name>
<dbReference type="EMBL" id="CABVPL010000007">
    <property type="protein sequence ID" value="VWB32847.1"/>
    <property type="molecule type" value="Genomic_DNA"/>
</dbReference>
<feature type="compositionally biased region" description="Pro residues" evidence="1">
    <location>
        <begin position="1"/>
        <end position="10"/>
    </location>
</feature>
<feature type="region of interest" description="Disordered" evidence="1">
    <location>
        <begin position="61"/>
        <end position="151"/>
    </location>
</feature>
<evidence type="ECO:0000256" key="1">
    <source>
        <dbReference type="SAM" id="MobiDB-lite"/>
    </source>
</evidence>
<feature type="region of interest" description="Disordered" evidence="1">
    <location>
        <begin position="253"/>
        <end position="298"/>
    </location>
</feature>
<feature type="compositionally biased region" description="Low complexity" evidence="1">
    <location>
        <begin position="103"/>
        <end position="120"/>
    </location>
</feature>